<gene>
    <name evidence="2" type="ORF">DD666_11015</name>
</gene>
<evidence type="ECO:0000313" key="3">
    <source>
        <dbReference type="Proteomes" id="UP000264036"/>
    </source>
</evidence>
<protein>
    <submittedName>
        <fullName evidence="2">Uncharacterized protein</fullName>
    </submittedName>
</protein>
<evidence type="ECO:0000256" key="1">
    <source>
        <dbReference type="SAM" id="MobiDB-lite"/>
    </source>
</evidence>
<feature type="compositionally biased region" description="Polar residues" evidence="1">
    <location>
        <begin position="34"/>
        <end position="43"/>
    </location>
</feature>
<dbReference type="EMBL" id="DOEK01000028">
    <property type="protein sequence ID" value="HBP29932.1"/>
    <property type="molecule type" value="Genomic_DNA"/>
</dbReference>
<reference evidence="2 3" key="1">
    <citation type="journal article" date="2018" name="Nat. Biotechnol.">
        <title>A standardized bacterial taxonomy based on genome phylogeny substantially revises the tree of life.</title>
        <authorList>
            <person name="Parks D.H."/>
            <person name="Chuvochina M."/>
            <person name="Waite D.W."/>
            <person name="Rinke C."/>
            <person name="Skarshewski A."/>
            <person name="Chaumeil P.A."/>
            <person name="Hugenholtz P."/>
        </authorList>
    </citation>
    <scope>NUCLEOTIDE SEQUENCE [LARGE SCALE GENOMIC DNA]</scope>
    <source>
        <strain evidence="2">UBA10707</strain>
    </source>
</reference>
<name>A0A356LG96_9BURK</name>
<proteinExistence type="predicted"/>
<evidence type="ECO:0000313" key="2">
    <source>
        <dbReference type="EMBL" id="HBP29932.1"/>
    </source>
</evidence>
<feature type="region of interest" description="Disordered" evidence="1">
    <location>
        <begin position="29"/>
        <end position="81"/>
    </location>
</feature>
<sequence length="96" mass="10467">MVATHDASSGSARPAPVLMSVCHNDWRKPVLETPENNPTTSAQAEPPITNARPGDHKLAFAGPGSPAKATSRKKEGDTRKMMVEHHYHTKLRMTLI</sequence>
<dbReference type="AlphaFoldDB" id="A0A356LG96"/>
<organism evidence="2 3">
    <name type="scientific">Advenella kashmirensis</name>
    <dbReference type="NCBI Taxonomy" id="310575"/>
    <lineage>
        <taxon>Bacteria</taxon>
        <taxon>Pseudomonadati</taxon>
        <taxon>Pseudomonadota</taxon>
        <taxon>Betaproteobacteria</taxon>
        <taxon>Burkholderiales</taxon>
        <taxon>Alcaligenaceae</taxon>
    </lineage>
</organism>
<accession>A0A356LG96</accession>
<feature type="compositionally biased region" description="Basic and acidic residues" evidence="1">
    <location>
        <begin position="72"/>
        <end position="81"/>
    </location>
</feature>
<dbReference type="Proteomes" id="UP000264036">
    <property type="component" value="Unassembled WGS sequence"/>
</dbReference>
<comment type="caution">
    <text evidence="2">The sequence shown here is derived from an EMBL/GenBank/DDBJ whole genome shotgun (WGS) entry which is preliminary data.</text>
</comment>